<comment type="caution">
    <text evidence="2">The sequence shown here is derived from an EMBL/GenBank/DDBJ whole genome shotgun (WGS) entry which is preliminary data.</text>
</comment>
<gene>
    <name evidence="2" type="ORF">FSCOSCO3_A034148</name>
</gene>
<keyword evidence="3" id="KW-1185">Reference proteome</keyword>
<organism evidence="2 3">
    <name type="scientific">Scomber scombrus</name>
    <name type="common">Atlantic mackerel</name>
    <name type="synonym">Scomber vernalis</name>
    <dbReference type="NCBI Taxonomy" id="13677"/>
    <lineage>
        <taxon>Eukaryota</taxon>
        <taxon>Metazoa</taxon>
        <taxon>Chordata</taxon>
        <taxon>Craniata</taxon>
        <taxon>Vertebrata</taxon>
        <taxon>Euteleostomi</taxon>
        <taxon>Actinopterygii</taxon>
        <taxon>Neopterygii</taxon>
        <taxon>Teleostei</taxon>
        <taxon>Neoteleostei</taxon>
        <taxon>Acanthomorphata</taxon>
        <taxon>Pelagiaria</taxon>
        <taxon>Scombriformes</taxon>
        <taxon>Scombridae</taxon>
        <taxon>Scomber</taxon>
    </lineage>
</organism>
<dbReference type="EMBL" id="CAWUFR010000816">
    <property type="protein sequence ID" value="CAK6981405.1"/>
    <property type="molecule type" value="Genomic_DNA"/>
</dbReference>
<protein>
    <submittedName>
        <fullName evidence="2">Uncharacterized protein</fullName>
    </submittedName>
</protein>
<name>A0AAV1QCX7_SCOSC</name>
<evidence type="ECO:0000313" key="2">
    <source>
        <dbReference type="EMBL" id="CAK6981405.1"/>
    </source>
</evidence>
<evidence type="ECO:0000256" key="1">
    <source>
        <dbReference type="SAM" id="MobiDB-lite"/>
    </source>
</evidence>
<dbReference type="AlphaFoldDB" id="A0AAV1QCX7"/>
<evidence type="ECO:0000313" key="3">
    <source>
        <dbReference type="Proteomes" id="UP001314229"/>
    </source>
</evidence>
<proteinExistence type="predicted"/>
<sequence length="89" mass="9441">VNDMEPSRALIFENVTLSIALAEPSAPTHRQQGKNRRGWKPSKGEQPRQLNGEVNTLVTHRCSCGAAPFTGVPGMPGVPCVPGEPGLPV</sequence>
<dbReference type="Proteomes" id="UP001314229">
    <property type="component" value="Unassembled WGS sequence"/>
</dbReference>
<accession>A0AAV1QCX7</accession>
<feature type="non-terminal residue" evidence="2">
    <location>
        <position position="1"/>
    </location>
</feature>
<feature type="region of interest" description="Disordered" evidence="1">
    <location>
        <begin position="23"/>
        <end position="53"/>
    </location>
</feature>
<reference evidence="2 3" key="1">
    <citation type="submission" date="2024-01" db="EMBL/GenBank/DDBJ databases">
        <authorList>
            <person name="Alioto T."/>
            <person name="Alioto T."/>
            <person name="Gomez Garrido J."/>
        </authorList>
    </citation>
    <scope>NUCLEOTIDE SEQUENCE [LARGE SCALE GENOMIC DNA]</scope>
</reference>
<feature type="compositionally biased region" description="Basic residues" evidence="1">
    <location>
        <begin position="31"/>
        <end position="40"/>
    </location>
</feature>